<evidence type="ECO:0000313" key="3">
    <source>
        <dbReference type="Proteomes" id="UP000015106"/>
    </source>
</evidence>
<reference evidence="2" key="2">
    <citation type="submission" date="2018-03" db="EMBL/GenBank/DDBJ databases">
        <title>The Triticum urartu genome reveals the dynamic nature of wheat genome evolution.</title>
        <authorList>
            <person name="Ling H."/>
            <person name="Ma B."/>
            <person name="Shi X."/>
            <person name="Liu H."/>
            <person name="Dong L."/>
            <person name="Sun H."/>
            <person name="Cao Y."/>
            <person name="Gao Q."/>
            <person name="Zheng S."/>
            <person name="Li Y."/>
            <person name="Yu Y."/>
            <person name="Du H."/>
            <person name="Qi M."/>
            <person name="Li Y."/>
            <person name="Yu H."/>
            <person name="Cui Y."/>
            <person name="Wang N."/>
            <person name="Chen C."/>
            <person name="Wu H."/>
            <person name="Zhao Y."/>
            <person name="Zhang J."/>
            <person name="Li Y."/>
            <person name="Zhou W."/>
            <person name="Zhang B."/>
            <person name="Hu W."/>
            <person name="Eijk M."/>
            <person name="Tang J."/>
            <person name="Witsenboer H."/>
            <person name="Zhao S."/>
            <person name="Li Z."/>
            <person name="Zhang A."/>
            <person name="Wang D."/>
            <person name="Liang C."/>
        </authorList>
    </citation>
    <scope>NUCLEOTIDE SEQUENCE [LARGE SCALE GENOMIC DNA]</scope>
    <source>
        <strain evidence="2">cv. G1812</strain>
    </source>
</reference>
<dbReference type="AlphaFoldDB" id="A0A8R7JWM3"/>
<reference evidence="3" key="1">
    <citation type="journal article" date="2013" name="Nature">
        <title>Draft genome of the wheat A-genome progenitor Triticum urartu.</title>
        <authorList>
            <person name="Ling H.Q."/>
            <person name="Zhao S."/>
            <person name="Liu D."/>
            <person name="Wang J."/>
            <person name="Sun H."/>
            <person name="Zhang C."/>
            <person name="Fan H."/>
            <person name="Li D."/>
            <person name="Dong L."/>
            <person name="Tao Y."/>
            <person name="Gao C."/>
            <person name="Wu H."/>
            <person name="Li Y."/>
            <person name="Cui Y."/>
            <person name="Guo X."/>
            <person name="Zheng S."/>
            <person name="Wang B."/>
            <person name="Yu K."/>
            <person name="Liang Q."/>
            <person name="Yang W."/>
            <person name="Lou X."/>
            <person name="Chen J."/>
            <person name="Feng M."/>
            <person name="Jian J."/>
            <person name="Zhang X."/>
            <person name="Luo G."/>
            <person name="Jiang Y."/>
            <person name="Liu J."/>
            <person name="Wang Z."/>
            <person name="Sha Y."/>
            <person name="Zhang B."/>
            <person name="Wu H."/>
            <person name="Tang D."/>
            <person name="Shen Q."/>
            <person name="Xue P."/>
            <person name="Zou S."/>
            <person name="Wang X."/>
            <person name="Liu X."/>
            <person name="Wang F."/>
            <person name="Yang Y."/>
            <person name="An X."/>
            <person name="Dong Z."/>
            <person name="Zhang K."/>
            <person name="Zhang X."/>
            <person name="Luo M.C."/>
            <person name="Dvorak J."/>
            <person name="Tong Y."/>
            <person name="Wang J."/>
            <person name="Yang H."/>
            <person name="Li Z."/>
            <person name="Wang D."/>
            <person name="Zhang A."/>
            <person name="Wang J."/>
        </authorList>
    </citation>
    <scope>NUCLEOTIDE SEQUENCE</scope>
    <source>
        <strain evidence="3">cv. G1812</strain>
    </source>
</reference>
<dbReference type="Proteomes" id="UP000015106">
    <property type="component" value="Chromosome 1"/>
</dbReference>
<sequence>DEKRRIPRSGEGSGLLPNSSRRRVVPATSPPHTIRFISPWQHSIQPGPREESSRVSSSSPARPGRPPPSGADQTPPDPNHRHHHLRSTPRVDPGRHCRRRTPGVQQDSPLHSSELYSRQCGQLWRAVHLTPVCSSTPAPGVRAPSRATSVKFMPPNPPLCDPSPSPSPGPRLRHPSLGQLRPAAPMEMPMAAKQPLPTGSWGGQRSPLLVHHFLLS</sequence>
<keyword evidence="3" id="KW-1185">Reference proteome</keyword>
<organism evidence="2 3">
    <name type="scientific">Triticum urartu</name>
    <name type="common">Red wild einkorn</name>
    <name type="synonym">Crithodium urartu</name>
    <dbReference type="NCBI Taxonomy" id="4572"/>
    <lineage>
        <taxon>Eukaryota</taxon>
        <taxon>Viridiplantae</taxon>
        <taxon>Streptophyta</taxon>
        <taxon>Embryophyta</taxon>
        <taxon>Tracheophyta</taxon>
        <taxon>Spermatophyta</taxon>
        <taxon>Magnoliopsida</taxon>
        <taxon>Liliopsida</taxon>
        <taxon>Poales</taxon>
        <taxon>Poaceae</taxon>
        <taxon>BOP clade</taxon>
        <taxon>Pooideae</taxon>
        <taxon>Triticodae</taxon>
        <taxon>Triticeae</taxon>
        <taxon>Triticinae</taxon>
        <taxon>Triticum</taxon>
    </lineage>
</organism>
<dbReference type="Gramene" id="TuG1812G0100001137.01.T01">
    <property type="protein sequence ID" value="TuG1812G0100001137.01.T01.cds271518"/>
    <property type="gene ID" value="TuG1812G0100001137.01"/>
</dbReference>
<feature type="compositionally biased region" description="Polar residues" evidence="1">
    <location>
        <begin position="103"/>
        <end position="112"/>
    </location>
</feature>
<reference evidence="2" key="3">
    <citation type="submission" date="2022-06" db="UniProtKB">
        <authorList>
            <consortium name="EnsemblPlants"/>
        </authorList>
    </citation>
    <scope>IDENTIFICATION</scope>
</reference>
<protein>
    <submittedName>
        <fullName evidence="2">Uncharacterized protein</fullName>
    </submittedName>
</protein>
<feature type="region of interest" description="Disordered" evidence="1">
    <location>
        <begin position="154"/>
        <end position="179"/>
    </location>
</feature>
<evidence type="ECO:0000256" key="1">
    <source>
        <dbReference type="SAM" id="MobiDB-lite"/>
    </source>
</evidence>
<proteinExistence type="predicted"/>
<accession>A0A8R7JWM3</accession>
<evidence type="ECO:0000313" key="2">
    <source>
        <dbReference type="EnsemblPlants" id="TuG1812G0100001137.01.T01.cds271518"/>
    </source>
</evidence>
<dbReference type="EnsemblPlants" id="TuG1812G0100001137.01.T01">
    <property type="protein sequence ID" value="TuG1812G0100001137.01.T01.cds271518"/>
    <property type="gene ID" value="TuG1812G0100001137.01"/>
</dbReference>
<name>A0A8R7JWM3_TRIUA</name>
<feature type="region of interest" description="Disordered" evidence="1">
    <location>
        <begin position="1"/>
        <end position="112"/>
    </location>
</feature>
<feature type="compositionally biased region" description="Pro residues" evidence="1">
    <location>
        <begin position="154"/>
        <end position="169"/>
    </location>
</feature>